<name>A0AAV4IPA4_9GAST</name>
<evidence type="ECO:0000313" key="3">
    <source>
        <dbReference type="Proteomes" id="UP000762676"/>
    </source>
</evidence>
<protein>
    <submittedName>
        <fullName evidence="2">Uncharacterized protein</fullName>
    </submittedName>
</protein>
<sequence length="99" mass="11221">MLHHRPTTQLLRAFNITSRHLSRSVRVARCQPQNRGANTTLTCYIFIASQASQHSSCSSLFLDFCDRAIRCNKAGDWQQGPPSHEMQQGRRLAARPTEP</sequence>
<organism evidence="2 3">
    <name type="scientific">Elysia marginata</name>
    <dbReference type="NCBI Taxonomy" id="1093978"/>
    <lineage>
        <taxon>Eukaryota</taxon>
        <taxon>Metazoa</taxon>
        <taxon>Spiralia</taxon>
        <taxon>Lophotrochozoa</taxon>
        <taxon>Mollusca</taxon>
        <taxon>Gastropoda</taxon>
        <taxon>Heterobranchia</taxon>
        <taxon>Euthyneura</taxon>
        <taxon>Panpulmonata</taxon>
        <taxon>Sacoglossa</taxon>
        <taxon>Placobranchoidea</taxon>
        <taxon>Plakobranchidae</taxon>
        <taxon>Elysia</taxon>
    </lineage>
</organism>
<comment type="caution">
    <text evidence="2">The sequence shown here is derived from an EMBL/GenBank/DDBJ whole genome shotgun (WGS) entry which is preliminary data.</text>
</comment>
<keyword evidence="3" id="KW-1185">Reference proteome</keyword>
<dbReference type="Proteomes" id="UP000762676">
    <property type="component" value="Unassembled WGS sequence"/>
</dbReference>
<dbReference type="AlphaFoldDB" id="A0AAV4IPA4"/>
<evidence type="ECO:0000256" key="1">
    <source>
        <dbReference type="SAM" id="MobiDB-lite"/>
    </source>
</evidence>
<proteinExistence type="predicted"/>
<feature type="region of interest" description="Disordered" evidence="1">
    <location>
        <begin position="74"/>
        <end position="99"/>
    </location>
</feature>
<accession>A0AAV4IPA4</accession>
<gene>
    <name evidence="2" type="ORF">ElyMa_006655300</name>
</gene>
<dbReference type="EMBL" id="BMAT01013347">
    <property type="protein sequence ID" value="GFS10781.1"/>
    <property type="molecule type" value="Genomic_DNA"/>
</dbReference>
<reference evidence="2 3" key="1">
    <citation type="journal article" date="2021" name="Elife">
        <title>Chloroplast acquisition without the gene transfer in kleptoplastic sea slugs, Plakobranchus ocellatus.</title>
        <authorList>
            <person name="Maeda T."/>
            <person name="Takahashi S."/>
            <person name="Yoshida T."/>
            <person name="Shimamura S."/>
            <person name="Takaki Y."/>
            <person name="Nagai Y."/>
            <person name="Toyoda A."/>
            <person name="Suzuki Y."/>
            <person name="Arimoto A."/>
            <person name="Ishii H."/>
            <person name="Satoh N."/>
            <person name="Nishiyama T."/>
            <person name="Hasebe M."/>
            <person name="Maruyama T."/>
            <person name="Minagawa J."/>
            <person name="Obokata J."/>
            <person name="Shigenobu S."/>
        </authorList>
    </citation>
    <scope>NUCLEOTIDE SEQUENCE [LARGE SCALE GENOMIC DNA]</scope>
</reference>
<evidence type="ECO:0000313" key="2">
    <source>
        <dbReference type="EMBL" id="GFS10781.1"/>
    </source>
</evidence>